<evidence type="ECO:0000313" key="3">
    <source>
        <dbReference type="Proteomes" id="UP001283361"/>
    </source>
</evidence>
<keyword evidence="3" id="KW-1185">Reference proteome</keyword>
<name>A0AAE1AY03_9GAST</name>
<comment type="caution">
    <text evidence="2">The sequence shown here is derived from an EMBL/GenBank/DDBJ whole genome shotgun (WGS) entry which is preliminary data.</text>
</comment>
<dbReference type="AlphaFoldDB" id="A0AAE1AY03"/>
<evidence type="ECO:0000256" key="1">
    <source>
        <dbReference type="SAM" id="MobiDB-lite"/>
    </source>
</evidence>
<gene>
    <name evidence="2" type="ORF">RRG08_042961</name>
</gene>
<dbReference type="EMBL" id="JAWDGP010000957">
    <property type="protein sequence ID" value="KAK3795967.1"/>
    <property type="molecule type" value="Genomic_DNA"/>
</dbReference>
<sequence length="83" mass="9393">MRAECWNSHSNRARHPPDHARDDVIQIQDTAPPGVHGQVGSTYRVPLENSGRGKQQKIWNHLPNLIRDFYSSMVNDPSLSSFA</sequence>
<reference evidence="2" key="1">
    <citation type="journal article" date="2023" name="G3 (Bethesda)">
        <title>A reference genome for the long-term kleptoplast-retaining sea slug Elysia crispata morphotype clarki.</title>
        <authorList>
            <person name="Eastman K.E."/>
            <person name="Pendleton A.L."/>
            <person name="Shaikh M.A."/>
            <person name="Suttiyut T."/>
            <person name="Ogas R."/>
            <person name="Tomko P."/>
            <person name="Gavelis G."/>
            <person name="Widhalm J.R."/>
            <person name="Wisecaver J.H."/>
        </authorList>
    </citation>
    <scope>NUCLEOTIDE SEQUENCE</scope>
    <source>
        <strain evidence="2">ECLA1</strain>
    </source>
</reference>
<protein>
    <submittedName>
        <fullName evidence="2">Uncharacterized protein</fullName>
    </submittedName>
</protein>
<feature type="region of interest" description="Disordered" evidence="1">
    <location>
        <begin position="1"/>
        <end position="20"/>
    </location>
</feature>
<accession>A0AAE1AY03</accession>
<organism evidence="2 3">
    <name type="scientific">Elysia crispata</name>
    <name type="common">lettuce slug</name>
    <dbReference type="NCBI Taxonomy" id="231223"/>
    <lineage>
        <taxon>Eukaryota</taxon>
        <taxon>Metazoa</taxon>
        <taxon>Spiralia</taxon>
        <taxon>Lophotrochozoa</taxon>
        <taxon>Mollusca</taxon>
        <taxon>Gastropoda</taxon>
        <taxon>Heterobranchia</taxon>
        <taxon>Euthyneura</taxon>
        <taxon>Panpulmonata</taxon>
        <taxon>Sacoglossa</taxon>
        <taxon>Placobranchoidea</taxon>
        <taxon>Plakobranchidae</taxon>
        <taxon>Elysia</taxon>
    </lineage>
</organism>
<proteinExistence type="predicted"/>
<evidence type="ECO:0000313" key="2">
    <source>
        <dbReference type="EMBL" id="KAK3795967.1"/>
    </source>
</evidence>
<dbReference type="Proteomes" id="UP001283361">
    <property type="component" value="Unassembled WGS sequence"/>
</dbReference>